<evidence type="ECO:0000256" key="4">
    <source>
        <dbReference type="ARBA" id="ARBA00022692"/>
    </source>
</evidence>
<organism evidence="10 11">
    <name type="scientific">Candidatus Fimimonas merdipullorum</name>
    <dbReference type="NCBI Taxonomy" id="2840822"/>
    <lineage>
        <taxon>Bacteria</taxon>
        <taxon>Pseudomonadati</taxon>
        <taxon>Myxococcota</taxon>
        <taxon>Myxococcia</taxon>
        <taxon>Myxococcales</taxon>
        <taxon>Cystobacterineae</taxon>
        <taxon>Myxococcaceae</taxon>
        <taxon>Myxococcaceae incertae sedis</taxon>
        <taxon>Candidatus Fimimonas</taxon>
    </lineage>
</organism>
<dbReference type="Pfam" id="PF00584">
    <property type="entry name" value="SecE"/>
    <property type="match status" value="1"/>
</dbReference>
<name>A0A9D1MWR1_9BACT</name>
<evidence type="ECO:0000256" key="9">
    <source>
        <dbReference type="HAMAP-Rule" id="MF_00422"/>
    </source>
</evidence>
<dbReference type="Gene3D" id="1.20.5.1030">
    <property type="entry name" value="Preprotein translocase secy subunit"/>
    <property type="match status" value="1"/>
</dbReference>
<dbReference type="AlphaFoldDB" id="A0A9D1MWR1"/>
<evidence type="ECO:0000256" key="7">
    <source>
        <dbReference type="ARBA" id="ARBA00023010"/>
    </source>
</evidence>
<dbReference type="InterPro" id="IPR038379">
    <property type="entry name" value="SecE_sf"/>
</dbReference>
<dbReference type="GO" id="GO:0008320">
    <property type="term" value="F:protein transmembrane transporter activity"/>
    <property type="evidence" value="ECO:0007669"/>
    <property type="project" value="UniProtKB-UniRule"/>
</dbReference>
<dbReference type="GO" id="GO:0065002">
    <property type="term" value="P:intracellular protein transmembrane transport"/>
    <property type="evidence" value="ECO:0007669"/>
    <property type="project" value="UniProtKB-UniRule"/>
</dbReference>
<dbReference type="EMBL" id="DVOC01000015">
    <property type="protein sequence ID" value="HIU90530.1"/>
    <property type="molecule type" value="Genomic_DNA"/>
</dbReference>
<keyword evidence="2 9" id="KW-0813">Transport</keyword>
<reference evidence="10" key="2">
    <citation type="journal article" date="2021" name="PeerJ">
        <title>Extensive microbial diversity within the chicken gut microbiome revealed by metagenomics and culture.</title>
        <authorList>
            <person name="Gilroy R."/>
            <person name="Ravi A."/>
            <person name="Getino M."/>
            <person name="Pursley I."/>
            <person name="Horton D.L."/>
            <person name="Alikhan N.F."/>
            <person name="Baker D."/>
            <person name="Gharbi K."/>
            <person name="Hall N."/>
            <person name="Watson M."/>
            <person name="Adriaenssens E.M."/>
            <person name="Foster-Nyarko E."/>
            <person name="Jarju S."/>
            <person name="Secka A."/>
            <person name="Antonio M."/>
            <person name="Oren A."/>
            <person name="Chaudhuri R.R."/>
            <person name="La Ragione R."/>
            <person name="Hildebrand F."/>
            <person name="Pallen M.J."/>
        </authorList>
    </citation>
    <scope>NUCLEOTIDE SEQUENCE</scope>
    <source>
        <strain evidence="10">ChiHjej12B11-7776</strain>
    </source>
</reference>
<evidence type="ECO:0000256" key="2">
    <source>
        <dbReference type="ARBA" id="ARBA00022448"/>
    </source>
</evidence>
<reference evidence="10" key="1">
    <citation type="submission" date="2020-10" db="EMBL/GenBank/DDBJ databases">
        <authorList>
            <person name="Gilroy R."/>
        </authorList>
    </citation>
    <scope>NUCLEOTIDE SEQUENCE</scope>
    <source>
        <strain evidence="10">ChiHjej12B11-7776</strain>
    </source>
</reference>
<dbReference type="PANTHER" id="PTHR33910">
    <property type="entry name" value="PROTEIN TRANSLOCASE SUBUNIT SECE"/>
    <property type="match status" value="1"/>
</dbReference>
<comment type="similarity">
    <text evidence="9">Belongs to the SecE/SEC61-gamma family.</text>
</comment>
<sequence length="75" mass="8355">MATKTAEKKPGAFKRLGAFFVKSWSELKKVSWPTFKTVLKNTGIVLLVVLFFGVIIFGFDSLFSWLIGLISNING</sequence>
<accession>A0A9D1MWR1</accession>
<dbReference type="GO" id="GO:0005886">
    <property type="term" value="C:plasma membrane"/>
    <property type="evidence" value="ECO:0007669"/>
    <property type="project" value="UniProtKB-SubCell"/>
</dbReference>
<comment type="function">
    <text evidence="9">Essential subunit of the Sec protein translocation channel SecYEG. Clamps together the 2 halves of SecY. May contact the channel plug during translocation.</text>
</comment>
<evidence type="ECO:0000256" key="1">
    <source>
        <dbReference type="ARBA" id="ARBA00004370"/>
    </source>
</evidence>
<dbReference type="HAMAP" id="MF_00422">
    <property type="entry name" value="SecE"/>
    <property type="match status" value="1"/>
</dbReference>
<comment type="subunit">
    <text evidence="9">Component of the Sec protein translocase complex. Heterotrimer consisting of SecY, SecE and SecG subunits. The heterotrimers can form oligomers, although 1 heterotrimer is thought to be able to translocate proteins. Interacts with the ribosome. Interacts with SecDF, and other proteins may be involved. Interacts with SecA.</text>
</comment>
<dbReference type="GO" id="GO:0009306">
    <property type="term" value="P:protein secretion"/>
    <property type="evidence" value="ECO:0007669"/>
    <property type="project" value="UniProtKB-UniRule"/>
</dbReference>
<proteinExistence type="inferred from homology"/>
<dbReference type="Proteomes" id="UP000886852">
    <property type="component" value="Unassembled WGS sequence"/>
</dbReference>
<dbReference type="NCBIfam" id="TIGR00964">
    <property type="entry name" value="secE_bact"/>
    <property type="match status" value="1"/>
</dbReference>
<keyword evidence="5 9" id="KW-0653">Protein transport</keyword>
<dbReference type="PANTHER" id="PTHR33910:SF1">
    <property type="entry name" value="PROTEIN TRANSLOCASE SUBUNIT SECE"/>
    <property type="match status" value="1"/>
</dbReference>
<evidence type="ECO:0000256" key="5">
    <source>
        <dbReference type="ARBA" id="ARBA00022927"/>
    </source>
</evidence>
<keyword evidence="6 9" id="KW-1133">Transmembrane helix</keyword>
<protein>
    <recommendedName>
        <fullName evidence="9">Protein translocase subunit SecE</fullName>
    </recommendedName>
</protein>
<dbReference type="GO" id="GO:0043952">
    <property type="term" value="P:protein transport by the Sec complex"/>
    <property type="evidence" value="ECO:0007669"/>
    <property type="project" value="UniProtKB-UniRule"/>
</dbReference>
<comment type="caution">
    <text evidence="10">The sequence shown here is derived from an EMBL/GenBank/DDBJ whole genome shotgun (WGS) entry which is preliminary data.</text>
</comment>
<evidence type="ECO:0000313" key="11">
    <source>
        <dbReference type="Proteomes" id="UP000886852"/>
    </source>
</evidence>
<keyword evidence="3 9" id="KW-1003">Cell membrane</keyword>
<comment type="subcellular location">
    <subcellularLocation>
        <location evidence="9">Cell membrane</location>
        <topology evidence="9">Single-pass membrane protein</topology>
    </subcellularLocation>
    <subcellularLocation>
        <location evidence="1">Membrane</location>
    </subcellularLocation>
</comment>
<feature type="transmembrane region" description="Helical" evidence="9">
    <location>
        <begin position="44"/>
        <end position="67"/>
    </location>
</feature>
<evidence type="ECO:0000256" key="3">
    <source>
        <dbReference type="ARBA" id="ARBA00022475"/>
    </source>
</evidence>
<dbReference type="InterPro" id="IPR005807">
    <property type="entry name" value="SecE_bac"/>
</dbReference>
<evidence type="ECO:0000313" key="10">
    <source>
        <dbReference type="EMBL" id="HIU90530.1"/>
    </source>
</evidence>
<evidence type="ECO:0000256" key="8">
    <source>
        <dbReference type="ARBA" id="ARBA00023136"/>
    </source>
</evidence>
<keyword evidence="8 9" id="KW-0472">Membrane</keyword>
<dbReference type="InterPro" id="IPR001901">
    <property type="entry name" value="Translocase_SecE/Sec61-g"/>
</dbReference>
<gene>
    <name evidence="9 10" type="primary">secE</name>
    <name evidence="10" type="ORF">IAC72_00750</name>
</gene>
<keyword evidence="7 9" id="KW-0811">Translocation</keyword>
<evidence type="ECO:0000256" key="6">
    <source>
        <dbReference type="ARBA" id="ARBA00022989"/>
    </source>
</evidence>
<dbReference type="GO" id="GO:0006605">
    <property type="term" value="P:protein targeting"/>
    <property type="evidence" value="ECO:0007669"/>
    <property type="project" value="UniProtKB-UniRule"/>
</dbReference>
<keyword evidence="4 9" id="KW-0812">Transmembrane</keyword>